<gene>
    <name evidence="2" type="ORF">WQO_05290</name>
</gene>
<keyword evidence="1" id="KW-0732">Signal</keyword>
<feature type="signal peptide" evidence="1">
    <location>
        <begin position="1"/>
        <end position="29"/>
    </location>
</feature>
<evidence type="ECO:0000313" key="3">
    <source>
        <dbReference type="Proteomes" id="UP000064183"/>
    </source>
</evidence>
<evidence type="ECO:0000256" key="1">
    <source>
        <dbReference type="SAM" id="SignalP"/>
    </source>
</evidence>
<reference evidence="2 3" key="1">
    <citation type="journal article" date="2012" name="J. Bacteriol.">
        <title>Draft genome sequence of Streptomyces globisporus C-1027, which produces an antitumor antibiotic consisting of a nine-membered enediyne with a chromoprotein.</title>
        <authorList>
            <person name="Wang L."/>
            <person name="Wang S."/>
            <person name="He Q."/>
            <person name="Yu T."/>
            <person name="Li Q."/>
            <person name="Hong B."/>
        </authorList>
    </citation>
    <scope>NUCLEOTIDE SEQUENCE [LARGE SCALE GENOMIC DNA]</scope>
    <source>
        <strain evidence="2 3">C-1027</strain>
    </source>
</reference>
<dbReference type="EMBL" id="CP013738">
    <property type="protein sequence ID" value="ALU92813.1"/>
    <property type="molecule type" value="Genomic_DNA"/>
</dbReference>
<dbReference type="RefSeq" id="WP_010057300.1">
    <property type="nucleotide sequence ID" value="NZ_CP013738.1"/>
</dbReference>
<proteinExistence type="predicted"/>
<dbReference type="Proteomes" id="UP000064183">
    <property type="component" value="Chromosome"/>
</dbReference>
<dbReference type="STRING" id="1172567.WQO_05290"/>
<evidence type="ECO:0000313" key="2">
    <source>
        <dbReference type="EMBL" id="ALU92813.1"/>
    </source>
</evidence>
<dbReference type="GeneID" id="27781720"/>
<sequence length="146" mass="15115">MKISYKLATGAVALMSAAALSGATAPAIAAPQTKAPQSAAPTATESTIGLAAACPSKWKKAGGVPGKWSTAKDQCSIFGRPGYKAVYQWSATRGKPCIQVLGFDSKGRDKWHKAGCGKTGAIKVPWGNVAANKIIKIKGASLLEWR</sequence>
<feature type="chain" id="PRO_5006840667" evidence="1">
    <location>
        <begin position="30"/>
        <end position="146"/>
    </location>
</feature>
<name>A0A0U3K0Y3_STRGL</name>
<organism evidence="2 3">
    <name type="scientific">Streptomyces globisporus C-1027</name>
    <dbReference type="NCBI Taxonomy" id="1172567"/>
    <lineage>
        <taxon>Bacteria</taxon>
        <taxon>Bacillati</taxon>
        <taxon>Actinomycetota</taxon>
        <taxon>Actinomycetes</taxon>
        <taxon>Kitasatosporales</taxon>
        <taxon>Streptomycetaceae</taxon>
        <taxon>Streptomyces</taxon>
    </lineage>
</organism>
<dbReference type="AlphaFoldDB" id="A0A0U3K0Y3"/>
<accession>A0A0U3K0Y3</accession>
<dbReference type="KEGG" id="sgb:WQO_05290"/>
<protein>
    <submittedName>
        <fullName evidence="2">Uncharacterized protein</fullName>
    </submittedName>
</protein>